<name>A0ABV6MI39_9ACTN</name>
<dbReference type="Pfam" id="PF00668">
    <property type="entry name" value="Condensation"/>
    <property type="match status" value="1"/>
</dbReference>
<sequence length="391" mass="41527">MLGRDLGFWRERLAGLSVLELPTDRPRPVVRSSAGALVRGVVPAVVVDGLRGLCRGGGATLFVGLVAAVQVVLSRWSGSLDVGVATVSAGRDRAELENVVGFFVNTLVLRSRIDPGVSFRDLLGGVRETVLEAFAHQRVPFERVVDEVVPVRDPARLPLAPVMVVLQGAGVGVPELVGLEVEEYALPCVAAQFEVTFEFTERSDGSLGLIAEYNTDLFDEATVQRMVGHVGALLSGVVADPDGALASVSMLTTAEHAQLDAYNNTTAAYFADRPVHEMFTVQANTTPQAVAVIDGDVQLTFAQLETRANQLAHHLIQQGATVGVPVAVCLPRGWQMVTAMLAVLKTGGVYVPLDPAYPADRVAFMLADTNAPLLVTTTSHAIPEHTGTTIH</sequence>
<evidence type="ECO:0000313" key="3">
    <source>
        <dbReference type="EMBL" id="MFC0534271.1"/>
    </source>
</evidence>
<dbReference type="PANTHER" id="PTHR45527:SF1">
    <property type="entry name" value="FATTY ACID SYNTHASE"/>
    <property type="match status" value="1"/>
</dbReference>
<feature type="domain" description="AMP-dependent synthetase/ligase" evidence="1">
    <location>
        <begin position="279"/>
        <end position="378"/>
    </location>
</feature>
<protein>
    <submittedName>
        <fullName evidence="3">Condensation domain-containing protein</fullName>
    </submittedName>
</protein>
<dbReference type="InterPro" id="IPR023213">
    <property type="entry name" value="CAT-like_dom_sf"/>
</dbReference>
<dbReference type="InterPro" id="IPR001242">
    <property type="entry name" value="Condensation_dom"/>
</dbReference>
<dbReference type="PANTHER" id="PTHR45527">
    <property type="entry name" value="NONRIBOSOMAL PEPTIDE SYNTHETASE"/>
    <property type="match status" value="1"/>
</dbReference>
<dbReference type="Pfam" id="PF00501">
    <property type="entry name" value="AMP-binding"/>
    <property type="match status" value="1"/>
</dbReference>
<dbReference type="InterPro" id="IPR000873">
    <property type="entry name" value="AMP-dep_synth/lig_dom"/>
</dbReference>
<dbReference type="SUPFAM" id="SSF56801">
    <property type="entry name" value="Acetyl-CoA synthetase-like"/>
    <property type="match status" value="1"/>
</dbReference>
<evidence type="ECO:0000313" key="4">
    <source>
        <dbReference type="Proteomes" id="UP001589867"/>
    </source>
</evidence>
<organism evidence="3 4">
    <name type="scientific">Phytohabitans kaempferiae</name>
    <dbReference type="NCBI Taxonomy" id="1620943"/>
    <lineage>
        <taxon>Bacteria</taxon>
        <taxon>Bacillati</taxon>
        <taxon>Actinomycetota</taxon>
        <taxon>Actinomycetes</taxon>
        <taxon>Micromonosporales</taxon>
        <taxon>Micromonosporaceae</taxon>
    </lineage>
</organism>
<evidence type="ECO:0000259" key="1">
    <source>
        <dbReference type="Pfam" id="PF00501"/>
    </source>
</evidence>
<comment type="caution">
    <text evidence="3">The sequence shown here is derived from an EMBL/GenBank/DDBJ whole genome shotgun (WGS) entry which is preliminary data.</text>
</comment>
<accession>A0ABV6MI39</accession>
<dbReference type="Gene3D" id="3.40.50.12780">
    <property type="entry name" value="N-terminal domain of ligase-like"/>
    <property type="match status" value="1"/>
</dbReference>
<keyword evidence="4" id="KW-1185">Reference proteome</keyword>
<dbReference type="Proteomes" id="UP001589867">
    <property type="component" value="Unassembled WGS sequence"/>
</dbReference>
<dbReference type="RefSeq" id="WP_377262988.1">
    <property type="nucleotide sequence ID" value="NZ_JBHLUH010000112.1"/>
</dbReference>
<evidence type="ECO:0000259" key="2">
    <source>
        <dbReference type="Pfam" id="PF00668"/>
    </source>
</evidence>
<feature type="domain" description="Condensation" evidence="2">
    <location>
        <begin position="5"/>
        <end position="259"/>
    </location>
</feature>
<dbReference type="InterPro" id="IPR042099">
    <property type="entry name" value="ANL_N_sf"/>
</dbReference>
<dbReference type="Gene3D" id="3.30.559.30">
    <property type="entry name" value="Nonribosomal peptide synthetase, condensation domain"/>
    <property type="match status" value="1"/>
</dbReference>
<gene>
    <name evidence="3" type="ORF">ACFFIA_42455</name>
</gene>
<dbReference type="EMBL" id="JBHLUH010000112">
    <property type="protein sequence ID" value="MFC0534271.1"/>
    <property type="molecule type" value="Genomic_DNA"/>
</dbReference>
<dbReference type="SUPFAM" id="SSF52777">
    <property type="entry name" value="CoA-dependent acyltransferases"/>
    <property type="match status" value="1"/>
</dbReference>
<feature type="non-terminal residue" evidence="3">
    <location>
        <position position="391"/>
    </location>
</feature>
<proteinExistence type="predicted"/>
<dbReference type="Gene3D" id="3.30.559.10">
    <property type="entry name" value="Chloramphenicol acetyltransferase-like domain"/>
    <property type="match status" value="1"/>
</dbReference>
<reference evidence="3 4" key="1">
    <citation type="submission" date="2024-09" db="EMBL/GenBank/DDBJ databases">
        <authorList>
            <person name="Sun Q."/>
            <person name="Mori K."/>
        </authorList>
    </citation>
    <scope>NUCLEOTIDE SEQUENCE [LARGE SCALE GENOMIC DNA]</scope>
    <source>
        <strain evidence="3 4">TBRC 3947</strain>
    </source>
</reference>